<comment type="caution">
    <text evidence="5">The sequence shown here is derived from an EMBL/GenBank/DDBJ whole genome shotgun (WGS) entry which is preliminary data.</text>
</comment>
<dbReference type="PANTHER" id="PTHR31233">
    <property type="entry name" value="BICAUDAL D FAMILY MEMBER"/>
    <property type="match status" value="1"/>
</dbReference>
<reference evidence="5 6" key="1">
    <citation type="submission" date="2024-05" db="EMBL/GenBank/DDBJ databases">
        <title>Genome sequencing and assembly of Indian major carp, Cirrhinus mrigala (Hamilton, 1822).</title>
        <authorList>
            <person name="Mohindra V."/>
            <person name="Chowdhury L.M."/>
            <person name="Lal K."/>
            <person name="Jena J.K."/>
        </authorList>
    </citation>
    <scope>NUCLEOTIDE SEQUENCE [LARGE SCALE GENOMIC DNA]</scope>
    <source>
        <strain evidence="5">CM1030</strain>
        <tissue evidence="5">Blood</tissue>
    </source>
</reference>
<evidence type="ECO:0000256" key="2">
    <source>
        <dbReference type="ARBA" id="ARBA00023054"/>
    </source>
</evidence>
<dbReference type="Gene3D" id="6.10.250.2470">
    <property type="match status" value="1"/>
</dbReference>
<comment type="similarity">
    <text evidence="1">Belongs to the BicD family.</text>
</comment>
<name>A0ABD0QLE3_CIRMR</name>
<evidence type="ECO:0000256" key="3">
    <source>
        <dbReference type="SAM" id="Coils"/>
    </source>
</evidence>
<dbReference type="PANTHER" id="PTHR31233:SF12">
    <property type="entry name" value="BICAUDAL D HOMOLOG 2-LIKE"/>
    <property type="match status" value="1"/>
</dbReference>
<dbReference type="Pfam" id="PF09730">
    <property type="entry name" value="BicD"/>
    <property type="match status" value="1"/>
</dbReference>
<feature type="coiled-coil region" evidence="3">
    <location>
        <begin position="1"/>
        <end position="35"/>
    </location>
</feature>
<evidence type="ECO:0000313" key="6">
    <source>
        <dbReference type="Proteomes" id="UP001529510"/>
    </source>
</evidence>
<proteinExistence type="inferred from homology"/>
<feature type="non-terminal residue" evidence="5">
    <location>
        <position position="1"/>
    </location>
</feature>
<dbReference type="EMBL" id="JAMKFB020000008">
    <property type="protein sequence ID" value="KAL0186595.1"/>
    <property type="molecule type" value="Genomic_DNA"/>
</dbReference>
<keyword evidence="6" id="KW-1185">Reference proteome</keyword>
<gene>
    <name evidence="5" type="ORF">M9458_018265</name>
</gene>
<feature type="compositionally biased region" description="Basic residues" evidence="4">
    <location>
        <begin position="60"/>
        <end position="69"/>
    </location>
</feature>
<feature type="non-terminal residue" evidence="5">
    <location>
        <position position="111"/>
    </location>
</feature>
<evidence type="ECO:0000256" key="1">
    <source>
        <dbReference type="ARBA" id="ARBA00010061"/>
    </source>
</evidence>
<accession>A0ABD0QLE3</accession>
<organism evidence="5 6">
    <name type="scientific">Cirrhinus mrigala</name>
    <name type="common">Mrigala</name>
    <dbReference type="NCBI Taxonomy" id="683832"/>
    <lineage>
        <taxon>Eukaryota</taxon>
        <taxon>Metazoa</taxon>
        <taxon>Chordata</taxon>
        <taxon>Craniata</taxon>
        <taxon>Vertebrata</taxon>
        <taxon>Euteleostomi</taxon>
        <taxon>Actinopterygii</taxon>
        <taxon>Neopterygii</taxon>
        <taxon>Teleostei</taxon>
        <taxon>Ostariophysi</taxon>
        <taxon>Cypriniformes</taxon>
        <taxon>Cyprinidae</taxon>
        <taxon>Labeoninae</taxon>
        <taxon>Labeonini</taxon>
        <taxon>Cirrhinus</taxon>
    </lineage>
</organism>
<evidence type="ECO:0000313" key="5">
    <source>
        <dbReference type="EMBL" id="KAL0186595.1"/>
    </source>
</evidence>
<feature type="region of interest" description="Disordered" evidence="4">
    <location>
        <begin position="49"/>
        <end position="111"/>
    </location>
</feature>
<evidence type="ECO:0000256" key="4">
    <source>
        <dbReference type="SAM" id="MobiDB-lite"/>
    </source>
</evidence>
<dbReference type="Proteomes" id="UP001529510">
    <property type="component" value="Unassembled WGS sequence"/>
</dbReference>
<keyword evidence="2 3" id="KW-0175">Coiled coil</keyword>
<dbReference type="InterPro" id="IPR018477">
    <property type="entry name" value="BICD"/>
</dbReference>
<feature type="compositionally biased region" description="Low complexity" evidence="4">
    <location>
        <begin position="73"/>
        <end position="86"/>
    </location>
</feature>
<protein>
    <submittedName>
        <fullName evidence="5">Uncharacterized protein</fullName>
    </submittedName>
</protein>
<dbReference type="AlphaFoldDB" id="A0ABD0QLE3"/>
<sequence length="111" mass="12290">CDQYVTELDEMQRQLAAAEDEKKTLSSLLRMAIQQKLALTQRLEDLEAPLSPLSNGSSPRHSRTKHLNKSGRAPRSPLRNSPRSSPVLVPAGPQNVSGYMRTLSRSLHCSP</sequence>